<dbReference type="Pfam" id="PF08803">
    <property type="entry name" value="ydhR"/>
    <property type="match status" value="1"/>
</dbReference>
<dbReference type="GO" id="GO:0004497">
    <property type="term" value="F:monooxygenase activity"/>
    <property type="evidence" value="ECO:0007669"/>
    <property type="project" value="UniProtKB-KW"/>
</dbReference>
<accession>A0A2N6JZX2</accession>
<dbReference type="NCBIfam" id="NF008333">
    <property type="entry name" value="PRK11118.1"/>
    <property type="match status" value="1"/>
</dbReference>
<keyword evidence="1" id="KW-0560">Oxidoreductase</keyword>
<dbReference type="InterPro" id="IPR011008">
    <property type="entry name" value="Dimeric_a/b-barrel"/>
</dbReference>
<dbReference type="RefSeq" id="WP_016865501.1">
    <property type="nucleotide sequence ID" value="NZ_CAWNVR010000539.1"/>
</dbReference>
<evidence type="ECO:0000313" key="1">
    <source>
        <dbReference type="EMBL" id="PLZ87104.1"/>
    </source>
</evidence>
<name>A0A2N6JZX2_FISMU</name>
<dbReference type="PANTHER" id="PTHR39169">
    <property type="match status" value="1"/>
</dbReference>
<dbReference type="PANTHER" id="PTHR39169:SF1">
    <property type="entry name" value="MONOOXYGENASE YDHR-RELATED"/>
    <property type="match status" value="1"/>
</dbReference>
<dbReference type="Gene3D" id="3.30.70.100">
    <property type="match status" value="1"/>
</dbReference>
<dbReference type="AlphaFoldDB" id="A0A2N6JZX2"/>
<keyword evidence="2" id="KW-1185">Reference proteome</keyword>
<proteinExistence type="predicted"/>
<comment type="caution">
    <text evidence="1">The sequence shown here is derived from an EMBL/GenBank/DDBJ whole genome shotgun (WGS) entry which is preliminary data.</text>
</comment>
<dbReference type="Proteomes" id="UP000235036">
    <property type="component" value="Unassembled WGS sequence"/>
</dbReference>
<organism evidence="1 2">
    <name type="scientific">Fischerella muscicola CCMEE 5323</name>
    <dbReference type="NCBI Taxonomy" id="2019572"/>
    <lineage>
        <taxon>Bacteria</taxon>
        <taxon>Bacillati</taxon>
        <taxon>Cyanobacteriota</taxon>
        <taxon>Cyanophyceae</taxon>
        <taxon>Nostocales</taxon>
        <taxon>Hapalosiphonaceae</taxon>
        <taxon>Fischerella</taxon>
    </lineage>
</organism>
<dbReference type="EMBL" id="NRQW01000423">
    <property type="protein sequence ID" value="PLZ87104.1"/>
    <property type="molecule type" value="Genomic_DNA"/>
</dbReference>
<dbReference type="InterPro" id="IPR014910">
    <property type="entry name" value="YdhR"/>
</dbReference>
<evidence type="ECO:0000313" key="2">
    <source>
        <dbReference type="Proteomes" id="UP000235036"/>
    </source>
</evidence>
<protein>
    <submittedName>
        <fullName evidence="1">Monooxygenase</fullName>
    </submittedName>
</protein>
<sequence>MGLKLLQINFPFNGPWGNEMAQAYSELAHKLSETPGLLCKIWIENPNYGETGGIYLFEDTSSLDTFLTEHITRLKSFGIENISAKQFDVNEQLTQITGEKLNWGTFSS</sequence>
<dbReference type="SUPFAM" id="SSF54909">
    <property type="entry name" value="Dimeric alpha+beta barrel"/>
    <property type="match status" value="1"/>
</dbReference>
<gene>
    <name evidence="1" type="ORF">CEN44_18200</name>
</gene>
<reference evidence="1 2" key="1">
    <citation type="submission" date="2017-08" db="EMBL/GenBank/DDBJ databases">
        <title>Genomes of Fischerella (Mastigocladus) sp. strains.</title>
        <authorList>
            <person name="Miller S.R."/>
        </authorList>
    </citation>
    <scope>NUCLEOTIDE SEQUENCE [LARGE SCALE GENOMIC DNA]</scope>
    <source>
        <strain evidence="1 2">CCMEE 5323</strain>
    </source>
</reference>
<keyword evidence="1" id="KW-0503">Monooxygenase</keyword>